<keyword evidence="2" id="KW-1185">Reference proteome</keyword>
<reference evidence="1 2" key="1">
    <citation type="submission" date="2018-11" db="EMBL/GenBank/DDBJ databases">
        <authorList>
            <consortium name="Pathogen Informatics"/>
        </authorList>
    </citation>
    <scope>NUCLEOTIDE SEQUENCE [LARGE SCALE GENOMIC DNA]</scope>
</reference>
<dbReference type="AlphaFoldDB" id="A0A3P7NW75"/>
<dbReference type="EMBL" id="UYRU01054188">
    <property type="protein sequence ID" value="VDN12562.1"/>
    <property type="molecule type" value="Genomic_DNA"/>
</dbReference>
<evidence type="ECO:0000313" key="1">
    <source>
        <dbReference type="EMBL" id="VDN12562.1"/>
    </source>
</evidence>
<accession>A0A3P7NW75</accession>
<protein>
    <submittedName>
        <fullName evidence="1">Uncharacterized protein</fullName>
    </submittedName>
</protein>
<name>A0A3P7NW75_DIBLA</name>
<proteinExistence type="predicted"/>
<sequence>MNQNMLTRMTAFLVEQEGFQVTLPSVNETQANDVTPADVNALAPGRAVAAASFILKPVDWRMDSTQDPDIWLVTHDFTDISIIGEAVVIDNLFDRLKVEDS</sequence>
<organism evidence="1 2">
    <name type="scientific">Dibothriocephalus latus</name>
    <name type="common">Fish tapeworm</name>
    <name type="synonym">Diphyllobothrium latum</name>
    <dbReference type="NCBI Taxonomy" id="60516"/>
    <lineage>
        <taxon>Eukaryota</taxon>
        <taxon>Metazoa</taxon>
        <taxon>Spiralia</taxon>
        <taxon>Lophotrochozoa</taxon>
        <taxon>Platyhelminthes</taxon>
        <taxon>Cestoda</taxon>
        <taxon>Eucestoda</taxon>
        <taxon>Diphyllobothriidea</taxon>
        <taxon>Diphyllobothriidae</taxon>
        <taxon>Dibothriocephalus</taxon>
    </lineage>
</organism>
<dbReference type="Proteomes" id="UP000281553">
    <property type="component" value="Unassembled WGS sequence"/>
</dbReference>
<evidence type="ECO:0000313" key="2">
    <source>
        <dbReference type="Proteomes" id="UP000281553"/>
    </source>
</evidence>
<gene>
    <name evidence="1" type="ORF">DILT_LOCUS8393</name>
</gene>